<organism evidence="2 3">
    <name type="scientific">Flavobacterium aquariorum</name>
    <dbReference type="NCBI Taxonomy" id="2217670"/>
    <lineage>
        <taxon>Bacteria</taxon>
        <taxon>Pseudomonadati</taxon>
        <taxon>Bacteroidota</taxon>
        <taxon>Flavobacteriia</taxon>
        <taxon>Flavobacteriales</taxon>
        <taxon>Flavobacteriaceae</taxon>
        <taxon>Flavobacterium</taxon>
    </lineage>
</organism>
<evidence type="ECO:0000313" key="2">
    <source>
        <dbReference type="EMBL" id="PZX94320.1"/>
    </source>
</evidence>
<dbReference type="AlphaFoldDB" id="A0A2W7TZQ3"/>
<feature type="signal peptide" evidence="1">
    <location>
        <begin position="1"/>
        <end position="22"/>
    </location>
</feature>
<dbReference type="EMBL" id="QKXH01000003">
    <property type="protein sequence ID" value="PZX94320.1"/>
    <property type="molecule type" value="Genomic_DNA"/>
</dbReference>
<name>A0A2W7TZQ3_9FLAO</name>
<protein>
    <recommendedName>
        <fullName evidence="4">Curlin associated repeat-containing protein</fullName>
    </recommendedName>
</protein>
<sequence>MIIKVKIFLFVTLLSSPFMLMAQEEFDNYSLEGASLMTKELLIRNNKVNIENSQSTNQFLQNSNLVQIQQIGNYNYSNVYVRSYAAEVQLNQNGDNNFANIYRNGYILNENISQTGTNNFISDFSVYSAEPVNTTFNQNGNNLTLYSTGSNSISKNLQINQTGNSGTVYIYNR</sequence>
<accession>A0A2W7TZQ3</accession>
<proteinExistence type="predicted"/>
<reference evidence="2 3" key="1">
    <citation type="submission" date="2018-06" db="EMBL/GenBank/DDBJ databases">
        <title>Flavobacterium sp IMCC34762, genome.</title>
        <authorList>
            <person name="Joung Y."/>
            <person name="Cho J."/>
            <person name="Song J."/>
        </authorList>
    </citation>
    <scope>NUCLEOTIDE SEQUENCE [LARGE SCALE GENOMIC DNA]</scope>
    <source>
        <strain evidence="2 3">IMCC34762</strain>
    </source>
</reference>
<dbReference type="Proteomes" id="UP000249177">
    <property type="component" value="Unassembled WGS sequence"/>
</dbReference>
<dbReference type="RefSeq" id="WP_111409355.1">
    <property type="nucleotide sequence ID" value="NZ_QKXH01000003.1"/>
</dbReference>
<keyword evidence="1" id="KW-0732">Signal</keyword>
<feature type="chain" id="PRO_5015846140" description="Curlin associated repeat-containing protein" evidence="1">
    <location>
        <begin position="23"/>
        <end position="173"/>
    </location>
</feature>
<gene>
    <name evidence="2" type="ORF">DOS84_06765</name>
</gene>
<evidence type="ECO:0000256" key="1">
    <source>
        <dbReference type="SAM" id="SignalP"/>
    </source>
</evidence>
<keyword evidence="3" id="KW-1185">Reference proteome</keyword>
<evidence type="ECO:0008006" key="4">
    <source>
        <dbReference type="Google" id="ProtNLM"/>
    </source>
</evidence>
<evidence type="ECO:0000313" key="3">
    <source>
        <dbReference type="Proteomes" id="UP000249177"/>
    </source>
</evidence>
<dbReference type="OrthoDB" id="1374697at2"/>
<comment type="caution">
    <text evidence="2">The sequence shown here is derived from an EMBL/GenBank/DDBJ whole genome shotgun (WGS) entry which is preliminary data.</text>
</comment>